<dbReference type="SUPFAM" id="SSF51658">
    <property type="entry name" value="Xylose isomerase-like"/>
    <property type="match status" value="1"/>
</dbReference>
<evidence type="ECO:0000313" key="12">
    <source>
        <dbReference type="Proteomes" id="UP000239480"/>
    </source>
</evidence>
<evidence type="ECO:0000256" key="4">
    <source>
        <dbReference type="ARBA" id="ARBA00002713"/>
    </source>
</evidence>
<evidence type="ECO:0000256" key="7">
    <source>
        <dbReference type="ARBA" id="ARBA00012927"/>
    </source>
</evidence>
<evidence type="ECO:0000313" key="11">
    <source>
        <dbReference type="EMBL" id="PRY19337.1"/>
    </source>
</evidence>
<dbReference type="EMBL" id="PVTD01000024">
    <property type="protein sequence ID" value="PRY19337.1"/>
    <property type="molecule type" value="Genomic_DNA"/>
</dbReference>
<dbReference type="GO" id="GO:0030145">
    <property type="term" value="F:manganese ion binding"/>
    <property type="evidence" value="ECO:0007669"/>
    <property type="project" value="TreeGrafter"/>
</dbReference>
<dbReference type="Gene3D" id="3.20.20.150">
    <property type="entry name" value="Divalent-metal-dependent TIM barrel enzymes"/>
    <property type="match status" value="1"/>
</dbReference>
<dbReference type="Pfam" id="PF03786">
    <property type="entry name" value="UxuA"/>
    <property type="match status" value="2"/>
</dbReference>
<evidence type="ECO:0000256" key="6">
    <source>
        <dbReference type="ARBA" id="ARBA00007389"/>
    </source>
</evidence>
<dbReference type="EC" id="4.2.1.8" evidence="7"/>
<keyword evidence="12" id="KW-1185">Reference proteome</keyword>
<comment type="cofactor">
    <cofactor evidence="2">
        <name>Mn(2+)</name>
        <dbReference type="ChEBI" id="CHEBI:29035"/>
    </cofactor>
</comment>
<keyword evidence="8" id="KW-0408">Iron</keyword>
<evidence type="ECO:0000256" key="2">
    <source>
        <dbReference type="ARBA" id="ARBA00001936"/>
    </source>
</evidence>
<sequence>MKLGLLLPPAPKPGDHKWKLSRQIGINHAVAKLAPELTGDDPIWNMDSLLRSKARFEAAGFTISALEGDQMDMNRIKLGLPGRDEDIARYCQMLENMGKAGIHLLCYNFMGAVGWFRTAVAVPVRGGAMASAFRLADAETGPLPEFGEVSAEKVWENWTYFMDRVLPVAEKAGVVMAAHPDDPPIPAVRGIGRIFNSPDGFRRARDYARSPSNKITFCQSNFMLMGEPIEPLIREFAPNIAFVHFRDIKGTAEDFIETFHDDGPHDMVELLRLYHEVGFDGLIRPDHVPNMEGEYAGSEGGALNLSTTVGYEIQGRLFAVGYIKGMAEALGIRME</sequence>
<name>A0A2T0RDU2_9RHOB</name>
<comment type="pathway">
    <text evidence="5">Carbohydrate metabolism; pentose and glucuronate interconversion.</text>
</comment>
<keyword evidence="10" id="KW-0456">Lyase</keyword>
<gene>
    <name evidence="11" type="ORF">CLV78_1244</name>
</gene>
<dbReference type="PANTHER" id="PTHR30387">
    <property type="entry name" value="MANNONATE DEHYDRATASE"/>
    <property type="match status" value="1"/>
</dbReference>
<comment type="function">
    <text evidence="4">Catalyzes the dehydration of D-mannonate.</text>
</comment>
<reference evidence="11 12" key="1">
    <citation type="submission" date="2018-03" db="EMBL/GenBank/DDBJ databases">
        <title>Genomic Encyclopedia of Archaeal and Bacterial Type Strains, Phase II (KMG-II): from individual species to whole genera.</title>
        <authorList>
            <person name="Goeker M."/>
        </authorList>
    </citation>
    <scope>NUCLEOTIDE SEQUENCE [LARGE SCALE GENOMIC DNA]</scope>
    <source>
        <strain evidence="11 12">DSM 29328</strain>
    </source>
</reference>
<evidence type="ECO:0000256" key="10">
    <source>
        <dbReference type="ARBA" id="ARBA00023239"/>
    </source>
</evidence>
<dbReference type="PANTHER" id="PTHR30387:SF2">
    <property type="entry name" value="MANNONATE DEHYDRATASE"/>
    <property type="match status" value="1"/>
</dbReference>
<dbReference type="OrthoDB" id="9780250at2"/>
<dbReference type="UniPathway" id="UPA00246"/>
<comment type="cofactor">
    <cofactor evidence="3">
        <name>Fe(2+)</name>
        <dbReference type="ChEBI" id="CHEBI:29033"/>
    </cofactor>
</comment>
<dbReference type="GO" id="GO:0008198">
    <property type="term" value="F:ferrous iron binding"/>
    <property type="evidence" value="ECO:0007669"/>
    <property type="project" value="TreeGrafter"/>
</dbReference>
<proteinExistence type="inferred from homology"/>
<keyword evidence="9" id="KW-0464">Manganese</keyword>
<comment type="similarity">
    <text evidence="6">Belongs to the mannonate dehydratase family.</text>
</comment>
<dbReference type="InterPro" id="IPR004628">
    <property type="entry name" value="Man_deHydtase"/>
</dbReference>
<protein>
    <recommendedName>
        <fullName evidence="7">mannonate dehydratase</fullName>
        <ecNumber evidence="7">4.2.1.8</ecNumber>
    </recommendedName>
</protein>
<organism evidence="11 12">
    <name type="scientific">Aliiruegeria haliotis</name>
    <dbReference type="NCBI Taxonomy" id="1280846"/>
    <lineage>
        <taxon>Bacteria</taxon>
        <taxon>Pseudomonadati</taxon>
        <taxon>Pseudomonadota</taxon>
        <taxon>Alphaproteobacteria</taxon>
        <taxon>Rhodobacterales</taxon>
        <taxon>Roseobacteraceae</taxon>
        <taxon>Aliiruegeria</taxon>
    </lineage>
</organism>
<evidence type="ECO:0000256" key="1">
    <source>
        <dbReference type="ARBA" id="ARBA00001794"/>
    </source>
</evidence>
<dbReference type="InterPro" id="IPR036237">
    <property type="entry name" value="Xyl_isomerase-like_sf"/>
</dbReference>
<comment type="catalytic activity">
    <reaction evidence="1">
        <text>D-mannonate = 2-dehydro-3-deoxy-D-gluconate + H2O</text>
        <dbReference type="Rhea" id="RHEA:20097"/>
        <dbReference type="ChEBI" id="CHEBI:15377"/>
        <dbReference type="ChEBI" id="CHEBI:17767"/>
        <dbReference type="ChEBI" id="CHEBI:57990"/>
        <dbReference type="EC" id="4.2.1.8"/>
    </reaction>
</comment>
<dbReference type="GO" id="GO:0042840">
    <property type="term" value="P:D-glucuronate catabolic process"/>
    <property type="evidence" value="ECO:0007669"/>
    <property type="project" value="TreeGrafter"/>
</dbReference>
<dbReference type="PIRSF" id="PIRSF016049">
    <property type="entry name" value="Man_dehyd"/>
    <property type="match status" value="1"/>
</dbReference>
<evidence type="ECO:0000256" key="5">
    <source>
        <dbReference type="ARBA" id="ARBA00004892"/>
    </source>
</evidence>
<dbReference type="GO" id="GO:0008927">
    <property type="term" value="F:mannonate dehydratase activity"/>
    <property type="evidence" value="ECO:0007669"/>
    <property type="project" value="UniProtKB-EC"/>
</dbReference>
<evidence type="ECO:0000256" key="9">
    <source>
        <dbReference type="ARBA" id="ARBA00023211"/>
    </source>
</evidence>
<dbReference type="AlphaFoldDB" id="A0A2T0RDU2"/>
<dbReference type="Proteomes" id="UP000239480">
    <property type="component" value="Unassembled WGS sequence"/>
</dbReference>
<dbReference type="RefSeq" id="WP_106208539.1">
    <property type="nucleotide sequence ID" value="NZ_PVTD01000024.1"/>
</dbReference>
<accession>A0A2T0RDU2</accession>
<comment type="caution">
    <text evidence="11">The sequence shown here is derived from an EMBL/GenBank/DDBJ whole genome shotgun (WGS) entry which is preliminary data.</text>
</comment>
<evidence type="ECO:0000256" key="8">
    <source>
        <dbReference type="ARBA" id="ARBA00023004"/>
    </source>
</evidence>
<evidence type="ECO:0000256" key="3">
    <source>
        <dbReference type="ARBA" id="ARBA00001954"/>
    </source>
</evidence>